<accession>H5SK82</accession>
<evidence type="ECO:0000313" key="2">
    <source>
        <dbReference type="EMBL" id="BAL56568.1"/>
    </source>
</evidence>
<dbReference type="EMBL" id="AP011752">
    <property type="protein sequence ID" value="BAL56568.1"/>
    <property type="molecule type" value="Genomic_DNA"/>
</dbReference>
<proteinExistence type="predicted"/>
<keyword evidence="1" id="KW-0812">Transmembrane</keyword>
<gene>
    <name evidence="2" type="ORF">HGMM_F40G09C15</name>
</gene>
<evidence type="ECO:0000256" key="1">
    <source>
        <dbReference type="SAM" id="Phobius"/>
    </source>
</evidence>
<reference evidence="2" key="2">
    <citation type="journal article" date="2012" name="PLoS ONE">
        <title>A Deeply Branching Thermophilic Bacterium with an Ancient Acetyl-CoA Pathway Dominates a Subsurface Ecosystem.</title>
        <authorList>
            <person name="Takami H."/>
            <person name="Noguchi H."/>
            <person name="Takaki Y."/>
            <person name="Uchiyama I."/>
            <person name="Toyoda A."/>
            <person name="Nishi S."/>
            <person name="Chee G.-J."/>
            <person name="Arai W."/>
            <person name="Nunoura T."/>
            <person name="Itoh T."/>
            <person name="Hattori M."/>
            <person name="Takai K."/>
        </authorList>
    </citation>
    <scope>NUCLEOTIDE SEQUENCE</scope>
</reference>
<dbReference type="AlphaFoldDB" id="H5SK82"/>
<name>H5SK82_9CHLR</name>
<feature type="transmembrane region" description="Helical" evidence="1">
    <location>
        <begin position="42"/>
        <end position="65"/>
    </location>
</feature>
<organism evidence="2">
    <name type="scientific">uncultured Chloroflexota bacterium</name>
    <dbReference type="NCBI Taxonomy" id="166587"/>
    <lineage>
        <taxon>Bacteria</taxon>
        <taxon>Bacillati</taxon>
        <taxon>Chloroflexota</taxon>
        <taxon>environmental samples</taxon>
    </lineage>
</organism>
<reference evidence="2" key="1">
    <citation type="journal article" date="2005" name="Environ. Microbiol.">
        <title>Genetic and functional properties of uncultivated thermophilic crenarchaeotes from a subsurface gold mine as revealed by analysis of genome fragments.</title>
        <authorList>
            <person name="Nunoura T."/>
            <person name="Hirayama H."/>
            <person name="Takami H."/>
            <person name="Oida H."/>
            <person name="Nishi S."/>
            <person name="Shimamura S."/>
            <person name="Suzuki Y."/>
            <person name="Inagaki F."/>
            <person name="Takai K."/>
            <person name="Nealson K.H."/>
            <person name="Horikoshi K."/>
        </authorList>
    </citation>
    <scope>NUCLEOTIDE SEQUENCE</scope>
</reference>
<keyword evidence="1" id="KW-0472">Membrane</keyword>
<keyword evidence="1" id="KW-1133">Transmembrane helix</keyword>
<sequence>MSRDLRKYARETQKRLLLGALVLLFLVGTGLIYLIYGRGAASMALLCLTIGMIPVLLIFFAFWVLDWIVRRASRE</sequence>
<feature type="transmembrane region" description="Helical" evidence="1">
    <location>
        <begin position="16"/>
        <end position="36"/>
    </location>
</feature>
<protein>
    <submittedName>
        <fullName evidence="2">Uncharacterized protein</fullName>
    </submittedName>
</protein>